<accession>A0A9P6M9V1</accession>
<feature type="coiled-coil region" evidence="1">
    <location>
        <begin position="169"/>
        <end position="196"/>
    </location>
</feature>
<protein>
    <submittedName>
        <fullName evidence="2">Uncharacterized protein</fullName>
    </submittedName>
</protein>
<evidence type="ECO:0000313" key="2">
    <source>
        <dbReference type="EMBL" id="KAF9983273.1"/>
    </source>
</evidence>
<proteinExistence type="predicted"/>
<dbReference type="AlphaFoldDB" id="A0A9P6M9V1"/>
<dbReference type="OrthoDB" id="546350at2759"/>
<keyword evidence="3" id="KW-1185">Reference proteome</keyword>
<name>A0A9P6M9V1_9FUNG</name>
<reference evidence="2" key="1">
    <citation type="journal article" date="2020" name="Fungal Divers.">
        <title>Resolving the Mortierellaceae phylogeny through synthesis of multi-gene phylogenetics and phylogenomics.</title>
        <authorList>
            <person name="Vandepol N."/>
            <person name="Liber J."/>
            <person name="Desiro A."/>
            <person name="Na H."/>
            <person name="Kennedy M."/>
            <person name="Barry K."/>
            <person name="Grigoriev I.V."/>
            <person name="Miller A.N."/>
            <person name="O'Donnell K."/>
            <person name="Stajich J.E."/>
            <person name="Bonito G."/>
        </authorList>
    </citation>
    <scope>NUCLEOTIDE SEQUENCE</scope>
    <source>
        <strain evidence="2">MES-2147</strain>
    </source>
</reference>
<gene>
    <name evidence="2" type="ORF">BGZ65_001976</name>
</gene>
<dbReference type="EMBL" id="JAAAHW010003495">
    <property type="protein sequence ID" value="KAF9983273.1"/>
    <property type="molecule type" value="Genomic_DNA"/>
</dbReference>
<sequence length="997" mass="114781">KDFQHCFENTKRITNEEAAVLFVTEDDLQDPPPLTFTAGVVFKVLITDNDQGCSSLTGFPDPTPDYESSQSTKVVGSYNTQSSYMITRDDINSMEIDTNDQSLAVHSQDLPSVSPMPFIASSELGAVSYHEPLTPCQVNTGASSILITDKQINTMQWETDSDMAQQEQLHRLLQQMDTALQEVQQCEDILQKMQEIGQQTHGVQRQQLDSILQKIQQMDHNTHRLLQLVHKIDRSKRRRLLSSPQKTPTSRLQDYQLETLRIRRQGFEHYMVILSRARALLAKSFKELPMPRLFIVLPKGTGDAHGHGEPRPTQFRFYYLCECGAHTLLKDSKGPDNSEELPQIHIANHPGYDLDNHDEFFDNYGRYLLLMMYMVKCGVSSTGREVPPLLNLMSAEAINEDQDHLEFDRKNIGCLVDDTITYLEERICIKDRDMDPTSQWELQPSKLLPLKSYLNCMEDGSVSGALQQMYTQQRHRVWVCNIHLHLYHEPSLQAMERFIEDNNGDYYYEGSSNRVVVRCITDELEKCFRDAMLNLRWIQNSDFNQRSLTELDLWLDCNTTSDCDTTSDCATSITTSTENILINLNMTNHFELEISRFSLIVSVKKDGVRYLQVKIRRFNDLVSENLEFIQRCHYTHLTISNYTISEADNRLVDIILNSPKLEYLDIKCSIVRLITTINLVLSTREKAIQSGDSLSLRTLVVWVRNTNRDVYINSTVTFFLDSQLFDMRTDVTLSDEILNHHCMWDFLRQYGWSIKRLELLDFEDRHTILLRDSIQEQDLRMKTFFVSLPSLGTPGLNILNQIIRMLPKSTSVELVFAKLQEEHRLENTLLLLRLCKERVNGLELLGDSMELWLPRLTQEFPDRSSLPMLTSFTVGKYRNYTEVPGACVPWIVTMISTPPERPSPSTRLEALHLNVPLLGDWRTVVENLDLSALVDLDVRHSNLSFEALDRLVNRIVDASQVRLTNVHIISDLFSSNDAQALHARLCEKAPNVKIRLL</sequence>
<dbReference type="Proteomes" id="UP000749646">
    <property type="component" value="Unassembled WGS sequence"/>
</dbReference>
<evidence type="ECO:0000256" key="1">
    <source>
        <dbReference type="SAM" id="Coils"/>
    </source>
</evidence>
<comment type="caution">
    <text evidence="2">The sequence shown here is derived from an EMBL/GenBank/DDBJ whole genome shotgun (WGS) entry which is preliminary data.</text>
</comment>
<evidence type="ECO:0000313" key="3">
    <source>
        <dbReference type="Proteomes" id="UP000749646"/>
    </source>
</evidence>
<feature type="non-terminal residue" evidence="2">
    <location>
        <position position="997"/>
    </location>
</feature>
<keyword evidence="1" id="KW-0175">Coiled coil</keyword>
<organism evidence="2 3">
    <name type="scientific">Modicella reniformis</name>
    <dbReference type="NCBI Taxonomy" id="1440133"/>
    <lineage>
        <taxon>Eukaryota</taxon>
        <taxon>Fungi</taxon>
        <taxon>Fungi incertae sedis</taxon>
        <taxon>Mucoromycota</taxon>
        <taxon>Mortierellomycotina</taxon>
        <taxon>Mortierellomycetes</taxon>
        <taxon>Mortierellales</taxon>
        <taxon>Mortierellaceae</taxon>
        <taxon>Modicella</taxon>
    </lineage>
</organism>